<keyword evidence="2" id="KW-1185">Reference proteome</keyword>
<organism evidence="1 2">
    <name type="scientific">Naganishia vaughanmartiniae</name>
    <dbReference type="NCBI Taxonomy" id="1424756"/>
    <lineage>
        <taxon>Eukaryota</taxon>
        <taxon>Fungi</taxon>
        <taxon>Dikarya</taxon>
        <taxon>Basidiomycota</taxon>
        <taxon>Agaricomycotina</taxon>
        <taxon>Tremellomycetes</taxon>
        <taxon>Filobasidiales</taxon>
        <taxon>Filobasidiaceae</taxon>
        <taxon>Naganishia</taxon>
    </lineage>
</organism>
<dbReference type="Proteomes" id="UP001243375">
    <property type="component" value="Unassembled WGS sequence"/>
</dbReference>
<comment type="caution">
    <text evidence="1">The sequence shown here is derived from an EMBL/GenBank/DDBJ whole genome shotgun (WGS) entry which is preliminary data.</text>
</comment>
<sequence length="1113" mass="119463">MTQGARYGPVSTINSGNRLVQPSQQDSTERRREVWEEERSAEGMQNDGYEPVQLGVPAPREWENDTQEYLMDDDQADFPTYRQQRHHPFSRFLAPGTTEITRIPTNRSAAAEDDIVDSYMHRTPFLDAEEPEPEGARTPGGPGSSPEFLSPSSAQTEQGLITSPSTGSAGTHHSSPSSMALASGTSTTGRKWGRGFGIGSGIGLGVPRNGVAAGAGGGQSQMRRRTPSRRQMTDHEEDARTRDLTTMGGGRGGRSAARKRPTLSARSSTTASSTRTGGGWSWLNGLGIAHVFSGANTQQTDHSRSEEEIKGEENEDSTAWQQRSRVTSTNIWGAAAADLRPLESRVQREAAHRGTDYADEQGQGLMSDAVGAHGSQGSRGTIRLVPPSTAVDDLARGDVGLEERSENLPAALPTTTESAPFLDQQRDDGSLPARERGESFSSYESRTSNDKRDSAGFRHAVLAALGFSSGHTRLSSGGGDLPDLGLGDPVSSPEGARRTEEQPGTLSRNDSCGLFSLPPNVSQSMSSGPSQHVGLGIAYDGARRESQFSHPSLAGTWDALYPDHQMDLDLDSDMLDFSSPSGVSHSLSGSGQTSGSDTRSPAMMSTGPMPHSEQFHVEEPTPPMPSPQGGNGWNAEEEKDIALAMATYDSQQPLDQERHLELPLSATTALSQELSPISPKRFPVPPQRQLATSPRGLRPRPSESMLRQPISEEGVYENPASDQVAHLPQRSSIPVVTPTRPNADTSAGLLSPASIYSTNTFGGHAPARQDNPLSPPIVGAPDGSSESWPRARFSHLFAGRTRISGSEPISGNSFSSLQQQQCTAWNQSGSSSRKSGPDEARILQPSSSTYTIADQPSENRWSTVSFPGHPIVSPEMFQNAALGLRSEEEPTSSPHTTEGVKRRRPLPKPISTRSPMEVQRERAFRGEVDHGTGVTPLESADLAMGDASSAAQSVILVRPPSSRAPPSSQAGSFFTAQSSSGSSKSRAEHGETPRESPSDLTDLETTIVYPETMSNDNRLPQATSSAHDGRMMRHRRSKMSNSTSSSSVMATSNLQPLPENLEDAEHSLREEGEMQELPRTISMSAMRGSIPQLVTPEQVFSARFDEPDGRSRA</sequence>
<dbReference type="EMBL" id="JASBWU010000007">
    <property type="protein sequence ID" value="KAJ9120028.1"/>
    <property type="molecule type" value="Genomic_DNA"/>
</dbReference>
<protein>
    <submittedName>
        <fullName evidence="1">Uncharacterized protein</fullName>
    </submittedName>
</protein>
<gene>
    <name evidence="1" type="ORF">QFC22_002925</name>
</gene>
<accession>A0ACC2X8B2</accession>
<evidence type="ECO:0000313" key="1">
    <source>
        <dbReference type="EMBL" id="KAJ9120028.1"/>
    </source>
</evidence>
<evidence type="ECO:0000313" key="2">
    <source>
        <dbReference type="Proteomes" id="UP001243375"/>
    </source>
</evidence>
<name>A0ACC2X8B2_9TREE</name>
<proteinExistence type="predicted"/>
<reference evidence="1" key="1">
    <citation type="submission" date="2023-04" db="EMBL/GenBank/DDBJ databases">
        <title>Draft Genome sequencing of Naganishia species isolated from polar environments using Oxford Nanopore Technology.</title>
        <authorList>
            <person name="Leo P."/>
            <person name="Venkateswaran K."/>
        </authorList>
    </citation>
    <scope>NUCLEOTIDE SEQUENCE</scope>
    <source>
        <strain evidence="1">MNA-CCFEE 5425</strain>
    </source>
</reference>